<gene>
    <name evidence="2" type="ORF">K8G79_07510</name>
</gene>
<accession>A0AAJ1AHP7</accession>
<dbReference type="EMBL" id="JAIOIU010000091">
    <property type="protein sequence ID" value="MBZ0159965.1"/>
    <property type="molecule type" value="Genomic_DNA"/>
</dbReference>
<dbReference type="InterPro" id="IPR041657">
    <property type="entry name" value="HTH_17"/>
</dbReference>
<sequence length="72" mass="8332">MNKCLLRVDEAAMLLSVSRWTIYRWVQEGRLEATKVGKGSLRIFQISVASLIEQNRTWDVKPSENQLNLSPR</sequence>
<dbReference type="GO" id="GO:0003677">
    <property type="term" value="F:DNA binding"/>
    <property type="evidence" value="ECO:0007669"/>
    <property type="project" value="InterPro"/>
</dbReference>
<dbReference type="Pfam" id="PF12728">
    <property type="entry name" value="HTH_17"/>
    <property type="match status" value="1"/>
</dbReference>
<evidence type="ECO:0000259" key="1">
    <source>
        <dbReference type="Pfam" id="PF12728"/>
    </source>
</evidence>
<dbReference type="InterPro" id="IPR009061">
    <property type="entry name" value="DNA-bd_dom_put_sf"/>
</dbReference>
<dbReference type="Proteomes" id="UP001197609">
    <property type="component" value="Unassembled WGS sequence"/>
</dbReference>
<dbReference type="AlphaFoldDB" id="A0AAJ1AHP7"/>
<proteinExistence type="predicted"/>
<organism evidence="2 3">
    <name type="scientific">Candidatus Methylomirabilis tolerans</name>
    <dbReference type="NCBI Taxonomy" id="3123416"/>
    <lineage>
        <taxon>Bacteria</taxon>
        <taxon>Candidatus Methylomirabilota</taxon>
        <taxon>Candidatus Methylomirabilia</taxon>
        <taxon>Candidatus Methylomirabilales</taxon>
        <taxon>Candidatus Methylomirabilaceae</taxon>
        <taxon>Candidatus Methylomirabilis</taxon>
    </lineage>
</organism>
<dbReference type="SUPFAM" id="SSF46955">
    <property type="entry name" value="Putative DNA-binding domain"/>
    <property type="match status" value="1"/>
</dbReference>
<comment type="caution">
    <text evidence="2">The sequence shown here is derived from an EMBL/GenBank/DDBJ whole genome shotgun (WGS) entry which is preliminary data.</text>
</comment>
<evidence type="ECO:0000313" key="2">
    <source>
        <dbReference type="EMBL" id="MBZ0159965.1"/>
    </source>
</evidence>
<evidence type="ECO:0000313" key="3">
    <source>
        <dbReference type="Proteomes" id="UP001197609"/>
    </source>
</evidence>
<reference evidence="2 3" key="1">
    <citation type="journal article" date="2021" name="bioRxiv">
        <title>Unraveling nitrogen, sulfur and carbon metabolic pathways and microbial community transcriptional responses to substrate deprivation and toxicity stresses in a bioreactor mimicking anoxic brackish coastal sediment conditions.</title>
        <authorList>
            <person name="Martins P.D."/>
            <person name="Echeveste M.J."/>
            <person name="Arshad A."/>
            <person name="Kurth J."/>
            <person name="Ouboter H."/>
            <person name="Jetten M.S.M."/>
            <person name="Welte C.U."/>
        </authorList>
    </citation>
    <scope>NUCLEOTIDE SEQUENCE [LARGE SCALE GENOMIC DNA]</scope>
    <source>
        <strain evidence="2">MAG_38</strain>
    </source>
</reference>
<dbReference type="NCBIfam" id="TIGR01764">
    <property type="entry name" value="excise"/>
    <property type="match status" value="1"/>
</dbReference>
<feature type="domain" description="Helix-turn-helix" evidence="1">
    <location>
        <begin position="5"/>
        <end position="56"/>
    </location>
</feature>
<dbReference type="InterPro" id="IPR010093">
    <property type="entry name" value="SinI_DNA-bd"/>
</dbReference>
<protein>
    <submittedName>
        <fullName evidence="2">Helix-turn-helix domain-containing protein</fullName>
    </submittedName>
</protein>
<name>A0AAJ1AHP7_9BACT</name>